<dbReference type="Gene3D" id="3.10.620.30">
    <property type="match status" value="1"/>
</dbReference>
<dbReference type="KEGG" id="uam:UABAM_02802"/>
<proteinExistence type="predicted"/>
<organism evidence="4 5">
    <name type="scientific">Uabimicrobium amorphum</name>
    <dbReference type="NCBI Taxonomy" id="2596890"/>
    <lineage>
        <taxon>Bacteria</taxon>
        <taxon>Pseudomonadati</taxon>
        <taxon>Planctomycetota</taxon>
        <taxon>Candidatus Uabimicrobiia</taxon>
        <taxon>Candidatus Uabimicrobiales</taxon>
        <taxon>Candidatus Uabimicrobiaceae</taxon>
        <taxon>Candidatus Uabimicrobium</taxon>
    </lineage>
</organism>
<dbReference type="SUPFAM" id="SSF54001">
    <property type="entry name" value="Cysteine proteinases"/>
    <property type="match status" value="1"/>
</dbReference>
<keyword evidence="5" id="KW-1185">Reference proteome</keyword>
<dbReference type="AlphaFoldDB" id="A0A5S9IN88"/>
<reference evidence="4 5" key="1">
    <citation type="submission" date="2019-08" db="EMBL/GenBank/DDBJ databases">
        <title>Complete genome sequence of Candidatus Uab amorphum.</title>
        <authorList>
            <person name="Shiratori T."/>
            <person name="Suzuki S."/>
            <person name="Kakizawa Y."/>
            <person name="Ishida K."/>
        </authorList>
    </citation>
    <scope>NUCLEOTIDE SEQUENCE [LARGE SCALE GENOMIC DNA]</scope>
    <source>
        <strain evidence="4 5">SRT547</strain>
    </source>
</reference>
<keyword evidence="2" id="KW-0812">Transmembrane</keyword>
<name>A0A5S9IN88_UABAM</name>
<evidence type="ECO:0000313" key="4">
    <source>
        <dbReference type="EMBL" id="BBM84442.1"/>
    </source>
</evidence>
<keyword evidence="1" id="KW-0175">Coiled coil</keyword>
<keyword evidence="2" id="KW-1133">Transmembrane helix</keyword>
<dbReference type="InterPro" id="IPR038765">
    <property type="entry name" value="Papain-like_cys_pep_sf"/>
</dbReference>
<dbReference type="InterPro" id="IPR002931">
    <property type="entry name" value="Transglutaminase-like"/>
</dbReference>
<evidence type="ECO:0000259" key="3">
    <source>
        <dbReference type="Pfam" id="PF01841"/>
    </source>
</evidence>
<keyword evidence="2" id="KW-0472">Membrane</keyword>
<dbReference type="EMBL" id="AP019860">
    <property type="protein sequence ID" value="BBM84442.1"/>
    <property type="molecule type" value="Genomic_DNA"/>
</dbReference>
<accession>A0A5S9IN88</accession>
<feature type="coiled-coil region" evidence="1">
    <location>
        <begin position="361"/>
        <end position="444"/>
    </location>
</feature>
<protein>
    <recommendedName>
        <fullName evidence="3">Transglutaminase-like domain-containing protein</fullName>
    </recommendedName>
</protein>
<evidence type="ECO:0000256" key="1">
    <source>
        <dbReference type="SAM" id="Coils"/>
    </source>
</evidence>
<dbReference type="Pfam" id="PF01841">
    <property type="entry name" value="Transglut_core"/>
    <property type="match status" value="1"/>
</dbReference>
<dbReference type="Proteomes" id="UP000326354">
    <property type="component" value="Chromosome"/>
</dbReference>
<dbReference type="OrthoDB" id="9804872at2"/>
<gene>
    <name evidence="4" type="ORF">UABAM_02802</name>
</gene>
<feature type="domain" description="Transglutaminase-like" evidence="3">
    <location>
        <begin position="48"/>
        <end position="146"/>
    </location>
</feature>
<feature type="transmembrane region" description="Helical" evidence="2">
    <location>
        <begin position="325"/>
        <end position="351"/>
    </location>
</feature>
<sequence>MEAVVSYHKFHGDNAGIIANTQKLVKITESDSMDLDIIRLARGICSEWHANSKNAREKADAIHDWIAENIHYQFDPVTTELYQDSKTTLKEGFGDCDDFVILGMALNAAVGNYSRAVLIAADNEVQIDHVYYEVEVGENEWRAYDATVNGAEAGWKPKPEVVRHYVYLDGSVGTGFFGKIFKELSRFFRKFEKNVIRRPIKEIKRFAEKNFKDIYQPISRLARKIRDERRRLFEKIAKGLDDLTEDLGPFGGIAQTVIKAAAAIVVSQVAGALARSLFMQGNSGINAIASGASRVAVSPMIVENATFSALTIPEGSPLEMSAEEWGVLLSIAMTILSAGAAAVGNVALVAVTQIAQTAKTAIDVQNAIDEKEKLLDELKQIKAQVLAQAQAQQEVILKLEKDIEILRKFQQLHEEYELKIKQFRDENNQEIKNFTAEMEIASQKRIELHKADIEQRKLQIQLLAQKVARDAENSASVAV</sequence>
<evidence type="ECO:0000313" key="5">
    <source>
        <dbReference type="Proteomes" id="UP000326354"/>
    </source>
</evidence>
<evidence type="ECO:0000256" key="2">
    <source>
        <dbReference type="SAM" id="Phobius"/>
    </source>
</evidence>